<gene>
    <name evidence="2" type="ORF">LKD28_08710</name>
</gene>
<dbReference type="InterPro" id="IPR010718">
    <property type="entry name" value="DUF1294"/>
</dbReference>
<evidence type="ECO:0000313" key="2">
    <source>
        <dbReference type="EMBL" id="MCC2219114.1"/>
    </source>
</evidence>
<name>A0ABS8FQY0_9FIRM</name>
<dbReference type="EMBL" id="JAJEQT010000006">
    <property type="protein sequence ID" value="MCC2219114.1"/>
    <property type="molecule type" value="Genomic_DNA"/>
</dbReference>
<feature type="transmembrane region" description="Helical" evidence="1">
    <location>
        <begin position="53"/>
        <end position="71"/>
    </location>
</feature>
<feature type="transmembrane region" description="Helical" evidence="1">
    <location>
        <begin position="114"/>
        <end position="133"/>
    </location>
</feature>
<evidence type="ECO:0000256" key="1">
    <source>
        <dbReference type="SAM" id="Phobius"/>
    </source>
</evidence>
<reference evidence="2 3" key="1">
    <citation type="submission" date="2021-10" db="EMBL/GenBank/DDBJ databases">
        <title>Anaerobic single-cell dispensing facilitates the cultivation of human gut bacteria.</title>
        <authorList>
            <person name="Afrizal A."/>
        </authorList>
    </citation>
    <scope>NUCLEOTIDE SEQUENCE [LARGE SCALE GENOMIC DNA]</scope>
    <source>
        <strain evidence="2 3">CLA-AA-H212</strain>
    </source>
</reference>
<feature type="transmembrane region" description="Helical" evidence="1">
    <location>
        <begin position="12"/>
        <end position="32"/>
    </location>
</feature>
<feature type="transmembrane region" description="Helical" evidence="1">
    <location>
        <begin position="83"/>
        <end position="107"/>
    </location>
</feature>
<keyword evidence="1" id="KW-0812">Transmembrane</keyword>
<sequence>MKLHEKTTKSNAMLHVTLACTLVIVIVIFLFAKGYVADKLTFNIVRYMSQRKILLLYLGVINLVTFILFGIDKYAAIKGKWRIPVANLLGFSFAGGAIGGIIAMYLFHHKTQKNYFAVGLPMMIVTQIVVLFYCMNAPW</sequence>
<evidence type="ECO:0000313" key="3">
    <source>
        <dbReference type="Proteomes" id="UP001198495"/>
    </source>
</evidence>
<dbReference type="Pfam" id="PF06961">
    <property type="entry name" value="DUF1294"/>
    <property type="match status" value="1"/>
</dbReference>
<keyword evidence="3" id="KW-1185">Reference proteome</keyword>
<dbReference type="PROSITE" id="PS51257">
    <property type="entry name" value="PROKAR_LIPOPROTEIN"/>
    <property type="match status" value="1"/>
</dbReference>
<organism evidence="2 3">
    <name type="scientific">Coprococcus hominis</name>
    <name type="common">ex Arizal et al. 2022</name>
    <dbReference type="NCBI Taxonomy" id="2881262"/>
    <lineage>
        <taxon>Bacteria</taxon>
        <taxon>Bacillati</taxon>
        <taxon>Bacillota</taxon>
        <taxon>Clostridia</taxon>
        <taxon>Lachnospirales</taxon>
        <taxon>Lachnospiraceae</taxon>
        <taxon>Coprococcus</taxon>
    </lineage>
</organism>
<dbReference type="Proteomes" id="UP001198495">
    <property type="component" value="Unassembled WGS sequence"/>
</dbReference>
<comment type="caution">
    <text evidence="2">The sequence shown here is derived from an EMBL/GenBank/DDBJ whole genome shotgun (WGS) entry which is preliminary data.</text>
</comment>
<protein>
    <submittedName>
        <fullName evidence="2">DUF1294 domain-containing protein</fullName>
    </submittedName>
</protein>
<proteinExistence type="predicted"/>
<accession>A0ABS8FQY0</accession>
<dbReference type="RefSeq" id="WP_227573305.1">
    <property type="nucleotide sequence ID" value="NZ_JAJEQT010000006.1"/>
</dbReference>
<keyword evidence="1" id="KW-0472">Membrane</keyword>
<keyword evidence="1" id="KW-1133">Transmembrane helix</keyword>